<evidence type="ECO:0000256" key="1">
    <source>
        <dbReference type="SAM" id="MobiDB-lite"/>
    </source>
</evidence>
<proteinExistence type="predicted"/>
<evidence type="ECO:0000313" key="2">
    <source>
        <dbReference type="EMBL" id="RNA33461.1"/>
    </source>
</evidence>
<gene>
    <name evidence="2" type="ORF">BpHYR1_012528</name>
</gene>
<keyword evidence="3" id="KW-1185">Reference proteome</keyword>
<name>A0A3M7SCE9_BRAPC</name>
<dbReference type="Proteomes" id="UP000276133">
    <property type="component" value="Unassembled WGS sequence"/>
</dbReference>
<feature type="region of interest" description="Disordered" evidence="1">
    <location>
        <begin position="75"/>
        <end position="97"/>
    </location>
</feature>
<dbReference type="EMBL" id="REGN01001634">
    <property type="protein sequence ID" value="RNA33461.1"/>
    <property type="molecule type" value="Genomic_DNA"/>
</dbReference>
<dbReference type="AlphaFoldDB" id="A0A3M7SCE9"/>
<sequence>MIQLTFTLEPVYPIYSLDALEHEEFLFNFLLFTHSAFTTLVAASADLTSGFLQSDHPPFLSNTISITYKTKNNANSSRLKKSSHNLSLSMDGPRTRSQEILWGCR</sequence>
<accession>A0A3M7SCE9</accession>
<protein>
    <submittedName>
        <fullName evidence="2">Uncharacterized protein</fullName>
    </submittedName>
</protein>
<reference evidence="2 3" key="1">
    <citation type="journal article" date="2018" name="Sci. Rep.">
        <title>Genomic signatures of local adaptation to the degree of environmental predictability in rotifers.</title>
        <authorList>
            <person name="Franch-Gras L."/>
            <person name="Hahn C."/>
            <person name="Garcia-Roger E.M."/>
            <person name="Carmona M.J."/>
            <person name="Serra M."/>
            <person name="Gomez A."/>
        </authorList>
    </citation>
    <scope>NUCLEOTIDE SEQUENCE [LARGE SCALE GENOMIC DNA]</scope>
    <source>
        <strain evidence="2">HYR1</strain>
    </source>
</reference>
<comment type="caution">
    <text evidence="2">The sequence shown here is derived from an EMBL/GenBank/DDBJ whole genome shotgun (WGS) entry which is preliminary data.</text>
</comment>
<organism evidence="2 3">
    <name type="scientific">Brachionus plicatilis</name>
    <name type="common">Marine rotifer</name>
    <name type="synonym">Brachionus muelleri</name>
    <dbReference type="NCBI Taxonomy" id="10195"/>
    <lineage>
        <taxon>Eukaryota</taxon>
        <taxon>Metazoa</taxon>
        <taxon>Spiralia</taxon>
        <taxon>Gnathifera</taxon>
        <taxon>Rotifera</taxon>
        <taxon>Eurotatoria</taxon>
        <taxon>Monogononta</taxon>
        <taxon>Pseudotrocha</taxon>
        <taxon>Ploima</taxon>
        <taxon>Brachionidae</taxon>
        <taxon>Brachionus</taxon>
    </lineage>
</organism>
<evidence type="ECO:0000313" key="3">
    <source>
        <dbReference type="Proteomes" id="UP000276133"/>
    </source>
</evidence>